<name>A0A9W8NTY6_9AGAR</name>
<accession>A0A9W8NTY6</accession>
<comment type="caution">
    <text evidence="1">The sequence shown here is derived from an EMBL/GenBank/DDBJ whole genome shotgun (WGS) entry which is preliminary data.</text>
</comment>
<evidence type="ECO:0000313" key="2">
    <source>
        <dbReference type="Proteomes" id="UP001142393"/>
    </source>
</evidence>
<dbReference type="EMBL" id="JANVFU010000014">
    <property type="protein sequence ID" value="KAJ3740623.1"/>
    <property type="molecule type" value="Genomic_DNA"/>
</dbReference>
<sequence length="319" mass="36459">MIQRHPLYWFDDGDTILHHEILNNHDYGGTLYRIHLSKFASVKSPEFYPSSQLVTEPGLDPSDNGLPELESLQTTADGILEHDISNNNHGYKYIVLGRERAINVNDLVALLDHVYGENVLSSKSDFNRITSILRITSPNQLDIPALYEEAIGYFVDLFPKDAQELSTFQCEFTEQAMVLALQHNIRQPQKALIYYLATQTHLDSDFSVPLPNQTTISTLSHTISSNLISFFTPLLFTPPPTSHMECTDALAGYWMPLVISPAIEDSAMGKPLQTLERMKNVNWTEYGICEECVRDKREEWTEEQSRVWKLMDEWISESM</sequence>
<dbReference type="Proteomes" id="UP001142393">
    <property type="component" value="Unassembled WGS sequence"/>
</dbReference>
<proteinExistence type="predicted"/>
<dbReference type="AlphaFoldDB" id="A0A9W8NTY6"/>
<keyword evidence="2" id="KW-1185">Reference proteome</keyword>
<protein>
    <submittedName>
        <fullName evidence="1">Uncharacterized protein</fullName>
    </submittedName>
</protein>
<gene>
    <name evidence="1" type="ORF">DFH05DRAFT_1405467</name>
</gene>
<reference evidence="1 2" key="1">
    <citation type="journal article" date="2023" name="Proc. Natl. Acad. Sci. U.S.A.">
        <title>A global phylogenomic analysis of the shiitake genus Lentinula.</title>
        <authorList>
            <person name="Sierra-Patev S."/>
            <person name="Min B."/>
            <person name="Naranjo-Ortiz M."/>
            <person name="Looney B."/>
            <person name="Konkel Z."/>
            <person name="Slot J.C."/>
            <person name="Sakamoto Y."/>
            <person name="Steenwyk J.L."/>
            <person name="Rokas A."/>
            <person name="Carro J."/>
            <person name="Camarero S."/>
            <person name="Ferreira P."/>
            <person name="Molpeceres G."/>
            <person name="Ruiz-Duenas F.J."/>
            <person name="Serrano A."/>
            <person name="Henrissat B."/>
            <person name="Drula E."/>
            <person name="Hughes K.W."/>
            <person name="Mata J.L."/>
            <person name="Ishikawa N.K."/>
            <person name="Vargas-Isla R."/>
            <person name="Ushijima S."/>
            <person name="Smith C.A."/>
            <person name="Donoghue J."/>
            <person name="Ahrendt S."/>
            <person name="Andreopoulos W."/>
            <person name="He G."/>
            <person name="LaButti K."/>
            <person name="Lipzen A."/>
            <person name="Ng V."/>
            <person name="Riley R."/>
            <person name="Sandor L."/>
            <person name="Barry K."/>
            <person name="Martinez A.T."/>
            <person name="Xiao Y."/>
            <person name="Gibbons J.G."/>
            <person name="Terashima K."/>
            <person name="Grigoriev I.V."/>
            <person name="Hibbett D."/>
        </authorList>
    </citation>
    <scope>NUCLEOTIDE SEQUENCE [LARGE SCALE GENOMIC DNA]</scope>
    <source>
        <strain evidence="1 2">TFB7810</strain>
    </source>
</reference>
<evidence type="ECO:0000313" key="1">
    <source>
        <dbReference type="EMBL" id="KAJ3740623.1"/>
    </source>
</evidence>
<organism evidence="1 2">
    <name type="scientific">Lentinula detonsa</name>
    <dbReference type="NCBI Taxonomy" id="2804962"/>
    <lineage>
        <taxon>Eukaryota</taxon>
        <taxon>Fungi</taxon>
        <taxon>Dikarya</taxon>
        <taxon>Basidiomycota</taxon>
        <taxon>Agaricomycotina</taxon>
        <taxon>Agaricomycetes</taxon>
        <taxon>Agaricomycetidae</taxon>
        <taxon>Agaricales</taxon>
        <taxon>Marasmiineae</taxon>
        <taxon>Omphalotaceae</taxon>
        <taxon>Lentinula</taxon>
    </lineage>
</organism>